<dbReference type="EMBL" id="CP118605">
    <property type="protein sequence ID" value="WGL15637.1"/>
    <property type="molecule type" value="Genomic_DNA"/>
</dbReference>
<name>A0ABY8NC49_9GAMM</name>
<dbReference type="Proteomes" id="UP001236500">
    <property type="component" value="Chromosome"/>
</dbReference>
<keyword evidence="3" id="KW-1185">Reference proteome</keyword>
<gene>
    <name evidence="2" type="ORF">PVT68_12755</name>
</gene>
<dbReference type="Pfam" id="PF19837">
    <property type="entry name" value="DUF6316"/>
    <property type="match status" value="1"/>
</dbReference>
<evidence type="ECO:0000313" key="2">
    <source>
        <dbReference type="EMBL" id="WGL15637.1"/>
    </source>
</evidence>
<organism evidence="2 3">
    <name type="scientific">Microbulbifer bruguierae</name>
    <dbReference type="NCBI Taxonomy" id="3029061"/>
    <lineage>
        <taxon>Bacteria</taxon>
        <taxon>Pseudomonadati</taxon>
        <taxon>Pseudomonadota</taxon>
        <taxon>Gammaproteobacteria</taxon>
        <taxon>Cellvibrionales</taxon>
        <taxon>Microbulbiferaceae</taxon>
        <taxon>Microbulbifer</taxon>
    </lineage>
</organism>
<dbReference type="InterPro" id="IPR045630">
    <property type="entry name" value="DUF6316"/>
</dbReference>
<protein>
    <submittedName>
        <fullName evidence="2">DUF6316 family protein</fullName>
    </submittedName>
</protein>
<sequence length="83" mass="9949">MQQYRRGEQNTSIPPRAERYFKLDDDWYFTVRGGNTFGPYPCREEAQKAVEKFLDPAQAYTGNVRPFGSLRARRWLKQRNNRF</sequence>
<evidence type="ECO:0000259" key="1">
    <source>
        <dbReference type="Pfam" id="PF19837"/>
    </source>
</evidence>
<reference evidence="2 3" key="1">
    <citation type="submission" date="2023-02" db="EMBL/GenBank/DDBJ databases">
        <title>Description and genomic characterization of Microbulbifer bruguierae sp. nov., isolated from the sediment of mangrove plant Bruguiera sexangula.</title>
        <authorList>
            <person name="Long M."/>
        </authorList>
    </citation>
    <scope>NUCLEOTIDE SEQUENCE [LARGE SCALE GENOMIC DNA]</scope>
    <source>
        <strain evidence="2 3">H12</strain>
    </source>
</reference>
<accession>A0ABY8NC49</accession>
<feature type="domain" description="DUF6316" evidence="1">
    <location>
        <begin position="8"/>
        <end position="56"/>
    </location>
</feature>
<dbReference type="RefSeq" id="WP_280318624.1">
    <property type="nucleotide sequence ID" value="NZ_CP118605.1"/>
</dbReference>
<proteinExistence type="predicted"/>
<evidence type="ECO:0000313" key="3">
    <source>
        <dbReference type="Proteomes" id="UP001236500"/>
    </source>
</evidence>